<dbReference type="GO" id="GO:0015271">
    <property type="term" value="F:outward rectifier potassium channel activity"/>
    <property type="evidence" value="ECO:0007669"/>
    <property type="project" value="TreeGrafter"/>
</dbReference>
<dbReference type="EMBL" id="VSWD01000003">
    <property type="protein sequence ID" value="KAK3106682.1"/>
    <property type="molecule type" value="Genomic_DNA"/>
</dbReference>
<feature type="transmembrane region" description="Helical" evidence="9">
    <location>
        <begin position="268"/>
        <end position="288"/>
    </location>
</feature>
<name>A0AA88YRA3_PINIB</name>
<organism evidence="11 12">
    <name type="scientific">Pinctada imbricata</name>
    <name type="common">Atlantic pearl-oyster</name>
    <name type="synonym">Pinctada martensii</name>
    <dbReference type="NCBI Taxonomy" id="66713"/>
    <lineage>
        <taxon>Eukaryota</taxon>
        <taxon>Metazoa</taxon>
        <taxon>Spiralia</taxon>
        <taxon>Lophotrochozoa</taxon>
        <taxon>Mollusca</taxon>
        <taxon>Bivalvia</taxon>
        <taxon>Autobranchia</taxon>
        <taxon>Pteriomorphia</taxon>
        <taxon>Pterioida</taxon>
        <taxon>Pterioidea</taxon>
        <taxon>Pteriidae</taxon>
        <taxon>Pinctada</taxon>
    </lineage>
</organism>
<keyword evidence="4 9" id="KW-1133">Transmembrane helix</keyword>
<dbReference type="AlphaFoldDB" id="A0AA88YRA3"/>
<proteinExistence type="inferred from homology"/>
<feature type="transmembrane region" description="Helical" evidence="9">
    <location>
        <begin position="204"/>
        <end position="224"/>
    </location>
</feature>
<feature type="transmembrane region" description="Helical" evidence="9">
    <location>
        <begin position="116"/>
        <end position="137"/>
    </location>
</feature>
<evidence type="ECO:0000256" key="2">
    <source>
        <dbReference type="ARBA" id="ARBA00022448"/>
    </source>
</evidence>
<evidence type="ECO:0000256" key="1">
    <source>
        <dbReference type="ARBA" id="ARBA00004141"/>
    </source>
</evidence>
<comment type="similarity">
    <text evidence="8">Belongs to the two pore domain potassium channel (TC 1.A.1.8) family.</text>
</comment>
<dbReference type="InterPro" id="IPR013099">
    <property type="entry name" value="K_chnl_dom"/>
</dbReference>
<dbReference type="SUPFAM" id="SSF81324">
    <property type="entry name" value="Voltage-gated potassium channels"/>
    <property type="match status" value="2"/>
</dbReference>
<evidence type="ECO:0000256" key="7">
    <source>
        <dbReference type="ARBA" id="ARBA00023303"/>
    </source>
</evidence>
<keyword evidence="5 8" id="KW-0406">Ion transport</keyword>
<dbReference type="GO" id="GO:0005886">
    <property type="term" value="C:plasma membrane"/>
    <property type="evidence" value="ECO:0007669"/>
    <property type="project" value="TreeGrafter"/>
</dbReference>
<accession>A0AA88YRA3</accession>
<sequence length="313" mass="34992">MMWVRSAVVSVSYILWVCSALVSVSYMLLMCSAVVSDRYLLLVCSAVVSVCYNPVGVFRCGQCFIHPVDVFHCGQLSLNPVGVFRCGQCLLHPVGVFRCGYGHVAPKTSWGRVITIVYAFFGIPLTLICLTNLGMFMGKGFRALYGRFLTLTDSRKFQQLSFCSSRNSTQQSQKTPENHGLCEGKEVEIKEYKAKPDDVNEKPVPIIVCFILVLVYNLFGTILFDVWESNWDMLTSFYFCFITLSTIGFGDLVPGHSIKSWHSKSKQVICTLWLLFGLALLAMCFDLMQERIRGVARKIGTLAGLVKEKGSQS</sequence>
<evidence type="ECO:0000256" key="8">
    <source>
        <dbReference type="RuleBase" id="RU003857"/>
    </source>
</evidence>
<dbReference type="PANTHER" id="PTHR11003">
    <property type="entry name" value="POTASSIUM CHANNEL, SUBFAMILY K"/>
    <property type="match status" value="1"/>
</dbReference>
<dbReference type="GO" id="GO:0030322">
    <property type="term" value="P:stabilization of membrane potential"/>
    <property type="evidence" value="ECO:0007669"/>
    <property type="project" value="TreeGrafter"/>
</dbReference>
<feature type="transmembrane region" description="Helical" evidence="9">
    <location>
        <begin position="12"/>
        <end position="35"/>
    </location>
</feature>
<keyword evidence="2 8" id="KW-0813">Transport</keyword>
<evidence type="ECO:0000259" key="10">
    <source>
        <dbReference type="Pfam" id="PF07885"/>
    </source>
</evidence>
<keyword evidence="12" id="KW-1185">Reference proteome</keyword>
<dbReference type="PANTHER" id="PTHR11003:SF334">
    <property type="entry name" value="FI03418P"/>
    <property type="match status" value="1"/>
</dbReference>
<evidence type="ECO:0000313" key="12">
    <source>
        <dbReference type="Proteomes" id="UP001186944"/>
    </source>
</evidence>
<reference evidence="11" key="1">
    <citation type="submission" date="2019-08" db="EMBL/GenBank/DDBJ databases">
        <title>The improved chromosome-level genome for the pearl oyster Pinctada fucata martensii using PacBio sequencing and Hi-C.</title>
        <authorList>
            <person name="Zheng Z."/>
        </authorList>
    </citation>
    <scope>NUCLEOTIDE SEQUENCE</scope>
    <source>
        <strain evidence="11">ZZ-2019</strain>
        <tissue evidence="11">Adductor muscle</tissue>
    </source>
</reference>
<dbReference type="Gene3D" id="1.10.287.70">
    <property type="match status" value="1"/>
</dbReference>
<evidence type="ECO:0000256" key="6">
    <source>
        <dbReference type="ARBA" id="ARBA00023136"/>
    </source>
</evidence>
<keyword evidence="6 9" id="KW-0472">Membrane</keyword>
<dbReference type="GO" id="GO:0022841">
    <property type="term" value="F:potassium ion leak channel activity"/>
    <property type="evidence" value="ECO:0007669"/>
    <property type="project" value="TreeGrafter"/>
</dbReference>
<evidence type="ECO:0000256" key="9">
    <source>
        <dbReference type="SAM" id="Phobius"/>
    </source>
</evidence>
<feature type="transmembrane region" description="Helical" evidence="9">
    <location>
        <begin position="236"/>
        <end position="256"/>
    </location>
</feature>
<evidence type="ECO:0000313" key="11">
    <source>
        <dbReference type="EMBL" id="KAK3106682.1"/>
    </source>
</evidence>
<feature type="domain" description="Potassium channel" evidence="10">
    <location>
        <begin position="211"/>
        <end position="292"/>
    </location>
</feature>
<feature type="domain" description="Potassium channel" evidence="10">
    <location>
        <begin position="99"/>
        <end position="137"/>
    </location>
</feature>
<gene>
    <name evidence="11" type="ORF">FSP39_025102</name>
</gene>
<dbReference type="Proteomes" id="UP001186944">
    <property type="component" value="Unassembled WGS sequence"/>
</dbReference>
<evidence type="ECO:0000256" key="4">
    <source>
        <dbReference type="ARBA" id="ARBA00022989"/>
    </source>
</evidence>
<comment type="caution">
    <text evidence="11">The sequence shown here is derived from an EMBL/GenBank/DDBJ whole genome shotgun (WGS) entry which is preliminary data.</text>
</comment>
<keyword evidence="3 8" id="KW-0812">Transmembrane</keyword>
<evidence type="ECO:0000256" key="5">
    <source>
        <dbReference type="ARBA" id="ARBA00023065"/>
    </source>
</evidence>
<dbReference type="InterPro" id="IPR003280">
    <property type="entry name" value="2pore_dom_K_chnl"/>
</dbReference>
<dbReference type="PRINTS" id="PR01333">
    <property type="entry name" value="2POREKCHANEL"/>
</dbReference>
<keyword evidence="7 8" id="KW-0407">Ion channel</keyword>
<evidence type="ECO:0000256" key="3">
    <source>
        <dbReference type="ARBA" id="ARBA00022692"/>
    </source>
</evidence>
<dbReference type="Pfam" id="PF07885">
    <property type="entry name" value="Ion_trans_2"/>
    <property type="match status" value="2"/>
</dbReference>
<comment type="subcellular location">
    <subcellularLocation>
        <location evidence="1">Membrane</location>
        <topology evidence="1">Multi-pass membrane protein</topology>
    </subcellularLocation>
</comment>
<protein>
    <recommendedName>
        <fullName evidence="10">Potassium channel domain-containing protein</fullName>
    </recommendedName>
</protein>